<dbReference type="CDD" id="cd05259">
    <property type="entry name" value="PCBER_SDR_a"/>
    <property type="match status" value="1"/>
</dbReference>
<evidence type="ECO:0000256" key="2">
    <source>
        <dbReference type="ARBA" id="ARBA00023002"/>
    </source>
</evidence>
<dbReference type="AlphaFoldDB" id="A0A8H6PD28"/>
<dbReference type="PANTHER" id="PTHR47706:SF9">
    <property type="entry name" value="NMRA-LIKE DOMAIN-CONTAINING PROTEIN-RELATED"/>
    <property type="match status" value="1"/>
</dbReference>
<gene>
    <name evidence="4" type="ORF">CNMCM5793_002287</name>
    <name evidence="5" type="ORF">CNMCM6106_002102</name>
</gene>
<dbReference type="Gene3D" id="3.40.50.720">
    <property type="entry name" value="NAD(P)-binding Rossmann-like Domain"/>
    <property type="match status" value="1"/>
</dbReference>
<dbReference type="Gene3D" id="3.90.25.10">
    <property type="entry name" value="UDP-galactose 4-epimerase, domain 1"/>
    <property type="match status" value="1"/>
</dbReference>
<dbReference type="PANTHER" id="PTHR47706">
    <property type="entry name" value="NMRA-LIKE FAMILY PROTEIN"/>
    <property type="match status" value="1"/>
</dbReference>
<accession>A0A8H6PD28</accession>
<name>A0A8H6PD28_9EURO</name>
<dbReference type="EMBL" id="JACBAD010001959">
    <property type="protein sequence ID" value="KAF7125928.1"/>
    <property type="molecule type" value="Genomic_DNA"/>
</dbReference>
<evidence type="ECO:0000256" key="1">
    <source>
        <dbReference type="ARBA" id="ARBA00022857"/>
    </source>
</evidence>
<evidence type="ECO:0000313" key="6">
    <source>
        <dbReference type="Proteomes" id="UP000630445"/>
    </source>
</evidence>
<evidence type="ECO:0000313" key="5">
    <source>
        <dbReference type="EMBL" id="KAF7166178.1"/>
    </source>
</evidence>
<sequence length="301" mass="33441">MSSPIKKVIVVGAGGHLGPHIVSAFDADHHFAVSILSRHSSKCTFPSHIPVHRVMDNYDETELVKIFTRQDAVICTIATQAIHLQKAIINAAVKAGVRHFVPSEFGHDTRNEQAAQMLPQFFAAKRQIVEYLESKERDGLKWTAFVTGPFFEIAVSNFLGFDVERRHATILDRGTNRWSATTLSTIGLAVKNAMLHPETTSNKYLFIESFNVSQRDILASLEDVTGAKWDVTYHDGEEEKRLALEKLAKGNCSGIPVLMRYITCVKGYGGNYMGSEENANKLLSLPGESLCEVLARLTKHE</sequence>
<feature type="domain" description="NmrA-like" evidence="3">
    <location>
        <begin position="6"/>
        <end position="234"/>
    </location>
</feature>
<dbReference type="Proteomes" id="UP000630445">
    <property type="component" value="Unassembled WGS sequence"/>
</dbReference>
<dbReference type="Proteomes" id="UP000662466">
    <property type="component" value="Unassembled WGS sequence"/>
</dbReference>
<dbReference type="GO" id="GO:0016491">
    <property type="term" value="F:oxidoreductase activity"/>
    <property type="evidence" value="ECO:0007669"/>
    <property type="project" value="UniProtKB-KW"/>
</dbReference>
<keyword evidence="1" id="KW-0521">NADP</keyword>
<dbReference type="InterPro" id="IPR051609">
    <property type="entry name" value="NmrA/Isoflavone_reductase-like"/>
</dbReference>
<organism evidence="4 6">
    <name type="scientific">Aspergillus hiratsukae</name>
    <dbReference type="NCBI Taxonomy" id="1194566"/>
    <lineage>
        <taxon>Eukaryota</taxon>
        <taxon>Fungi</taxon>
        <taxon>Dikarya</taxon>
        <taxon>Ascomycota</taxon>
        <taxon>Pezizomycotina</taxon>
        <taxon>Eurotiomycetes</taxon>
        <taxon>Eurotiomycetidae</taxon>
        <taxon>Eurotiales</taxon>
        <taxon>Aspergillaceae</taxon>
        <taxon>Aspergillus</taxon>
        <taxon>Aspergillus subgen. Fumigati</taxon>
    </lineage>
</organism>
<dbReference type="InterPro" id="IPR008030">
    <property type="entry name" value="NmrA-like"/>
</dbReference>
<keyword evidence="2" id="KW-0560">Oxidoreductase</keyword>
<keyword evidence="6" id="KW-1185">Reference proteome</keyword>
<evidence type="ECO:0000313" key="4">
    <source>
        <dbReference type="EMBL" id="KAF7125928.1"/>
    </source>
</evidence>
<dbReference type="InterPro" id="IPR036291">
    <property type="entry name" value="NAD(P)-bd_dom_sf"/>
</dbReference>
<dbReference type="SUPFAM" id="SSF51735">
    <property type="entry name" value="NAD(P)-binding Rossmann-fold domains"/>
    <property type="match status" value="1"/>
</dbReference>
<comment type="caution">
    <text evidence="4">The sequence shown here is derived from an EMBL/GenBank/DDBJ whole genome shotgun (WGS) entry which is preliminary data.</text>
</comment>
<dbReference type="Pfam" id="PF05368">
    <property type="entry name" value="NmrA"/>
    <property type="match status" value="1"/>
</dbReference>
<dbReference type="OrthoDB" id="9974981at2759"/>
<protein>
    <recommendedName>
        <fullName evidence="3">NmrA-like domain-containing protein</fullName>
    </recommendedName>
</protein>
<proteinExistence type="predicted"/>
<dbReference type="InterPro" id="IPR045312">
    <property type="entry name" value="PCBER-like"/>
</dbReference>
<reference evidence="4" key="1">
    <citation type="submission" date="2020-06" db="EMBL/GenBank/DDBJ databases">
        <title>Draft genome sequences of strains closely related to Aspergillus parafelis and Aspergillus hiratsukae.</title>
        <authorList>
            <person name="Dos Santos R.A.C."/>
            <person name="Rivero-Menendez O."/>
            <person name="Steenwyk J.L."/>
            <person name="Mead M.E."/>
            <person name="Goldman G.H."/>
            <person name="Alastruey-Izquierdo A."/>
            <person name="Rokas A."/>
        </authorList>
    </citation>
    <scope>NUCLEOTIDE SEQUENCE</scope>
    <source>
        <strain evidence="4">CNM-CM5793</strain>
        <strain evidence="5">CNM-CM6106</strain>
    </source>
</reference>
<evidence type="ECO:0000259" key="3">
    <source>
        <dbReference type="Pfam" id="PF05368"/>
    </source>
</evidence>
<dbReference type="EMBL" id="JACBAF010002149">
    <property type="protein sequence ID" value="KAF7166178.1"/>
    <property type="molecule type" value="Genomic_DNA"/>
</dbReference>